<gene>
    <name evidence="1" type="ORF">GCM10022212_14920</name>
</gene>
<sequence length="62" mass="7121">MVRRINVCLPLAPQRPMVPSPAMHNTALRQDALYHKAVCFVPCHKRENPVLKCSILRLNESR</sequence>
<keyword evidence="2" id="KW-1185">Reference proteome</keyword>
<evidence type="ECO:0000313" key="1">
    <source>
        <dbReference type="EMBL" id="GAA4019621.1"/>
    </source>
</evidence>
<organism evidence="1 2">
    <name type="scientific">Actimicrobium antarcticum</name>
    <dbReference type="NCBI Taxonomy" id="1051899"/>
    <lineage>
        <taxon>Bacteria</taxon>
        <taxon>Pseudomonadati</taxon>
        <taxon>Pseudomonadota</taxon>
        <taxon>Betaproteobacteria</taxon>
        <taxon>Burkholderiales</taxon>
        <taxon>Oxalobacteraceae</taxon>
        <taxon>Actimicrobium</taxon>
    </lineage>
</organism>
<protein>
    <submittedName>
        <fullName evidence="1">Uncharacterized protein</fullName>
    </submittedName>
</protein>
<evidence type="ECO:0000313" key="2">
    <source>
        <dbReference type="Proteomes" id="UP001501353"/>
    </source>
</evidence>
<dbReference type="EMBL" id="BAAAZE010000007">
    <property type="protein sequence ID" value="GAA4019621.1"/>
    <property type="molecule type" value="Genomic_DNA"/>
</dbReference>
<reference evidence="2" key="1">
    <citation type="journal article" date="2019" name="Int. J. Syst. Evol. Microbiol.">
        <title>The Global Catalogue of Microorganisms (GCM) 10K type strain sequencing project: providing services to taxonomists for standard genome sequencing and annotation.</title>
        <authorList>
            <consortium name="The Broad Institute Genomics Platform"/>
            <consortium name="The Broad Institute Genome Sequencing Center for Infectious Disease"/>
            <person name="Wu L."/>
            <person name="Ma J."/>
        </authorList>
    </citation>
    <scope>NUCLEOTIDE SEQUENCE [LARGE SCALE GENOMIC DNA]</scope>
    <source>
        <strain evidence="2">JCM 16673</strain>
    </source>
</reference>
<comment type="caution">
    <text evidence="1">The sequence shown here is derived from an EMBL/GenBank/DDBJ whole genome shotgun (WGS) entry which is preliminary data.</text>
</comment>
<accession>A0ABP7T1A6</accession>
<proteinExistence type="predicted"/>
<dbReference type="Proteomes" id="UP001501353">
    <property type="component" value="Unassembled WGS sequence"/>
</dbReference>
<name>A0ABP7T1A6_9BURK</name>